<dbReference type="AlphaFoldDB" id="A0A8T2NTA1"/>
<accession>A0A8T2NTA1</accession>
<proteinExistence type="predicted"/>
<gene>
    <name evidence="2" type="ORF">JZ751_013603</name>
</gene>
<evidence type="ECO:0000256" key="1">
    <source>
        <dbReference type="SAM" id="MobiDB-lite"/>
    </source>
</evidence>
<evidence type="ECO:0000313" key="3">
    <source>
        <dbReference type="Proteomes" id="UP000824540"/>
    </source>
</evidence>
<name>A0A8T2NTA1_9TELE</name>
<dbReference type="EMBL" id="JAFBMS010000023">
    <property type="protein sequence ID" value="KAG9343439.1"/>
    <property type="molecule type" value="Genomic_DNA"/>
</dbReference>
<keyword evidence="3" id="KW-1185">Reference proteome</keyword>
<protein>
    <submittedName>
        <fullName evidence="2">Uncharacterized protein</fullName>
    </submittedName>
</protein>
<organism evidence="2 3">
    <name type="scientific">Albula glossodonta</name>
    <name type="common">roundjaw bonefish</name>
    <dbReference type="NCBI Taxonomy" id="121402"/>
    <lineage>
        <taxon>Eukaryota</taxon>
        <taxon>Metazoa</taxon>
        <taxon>Chordata</taxon>
        <taxon>Craniata</taxon>
        <taxon>Vertebrata</taxon>
        <taxon>Euteleostomi</taxon>
        <taxon>Actinopterygii</taxon>
        <taxon>Neopterygii</taxon>
        <taxon>Teleostei</taxon>
        <taxon>Albuliformes</taxon>
        <taxon>Albulidae</taxon>
        <taxon>Albula</taxon>
    </lineage>
</organism>
<sequence length="210" mass="23227">MPRFRICSECKRVTLPLVKVCLWLQRDHTLKKVWGRGRECGKARGRGCSLQQGDRWTCSCLKNQTPQQPASVTAVTDYLRPLSSLLSDTVLCLSARSPSQQQKTQLPAKGPLQGNLLGNPCDNKQQVRRSKGPPGGRALRKLTMHAHQPKVGKTAVKWLYGKRLLHEETGRLFSDESLQLAVHSSEDSLGTGIPLNRPSAHHVGTLPLAQ</sequence>
<feature type="region of interest" description="Disordered" evidence="1">
    <location>
        <begin position="187"/>
        <end position="210"/>
    </location>
</feature>
<feature type="region of interest" description="Disordered" evidence="1">
    <location>
        <begin position="98"/>
        <end position="137"/>
    </location>
</feature>
<evidence type="ECO:0000313" key="2">
    <source>
        <dbReference type="EMBL" id="KAG9343439.1"/>
    </source>
</evidence>
<reference evidence="2" key="1">
    <citation type="thesis" date="2021" institute="BYU ScholarsArchive" country="Provo, UT, USA">
        <title>Applications of and Algorithms for Genome Assembly and Genomic Analyses with an Emphasis on Marine Teleosts.</title>
        <authorList>
            <person name="Pickett B.D."/>
        </authorList>
    </citation>
    <scope>NUCLEOTIDE SEQUENCE</scope>
    <source>
        <strain evidence="2">HI-2016</strain>
    </source>
</reference>
<comment type="caution">
    <text evidence="2">The sequence shown here is derived from an EMBL/GenBank/DDBJ whole genome shotgun (WGS) entry which is preliminary data.</text>
</comment>
<dbReference type="Proteomes" id="UP000824540">
    <property type="component" value="Unassembled WGS sequence"/>
</dbReference>